<organism evidence="1 2">
    <name type="scientific">Candidatus Jorgensenbacteria bacterium CG11_big_fil_rev_8_21_14_0_20_38_23</name>
    <dbReference type="NCBI Taxonomy" id="1974594"/>
    <lineage>
        <taxon>Bacteria</taxon>
        <taxon>Candidatus Joergenseniibacteriota</taxon>
    </lineage>
</organism>
<gene>
    <name evidence="1" type="ORF">COV54_01405</name>
</gene>
<proteinExistence type="predicted"/>
<sequence length="249" mass="27116">MNKKNLLVVLGIVLIIIAGGYFVFRQKTVVSPQQGLNNPPAQLSPLQPPEVTAYQGGFVKVEIPLSRKVSYEDRNVIIKSAFAAEAGQNYEVYRSAGSNNNFAKIATVISSEGTSYLAVFDKDYPRDSKTLLYRYARLDNNEPVFSGVSTADLQQAVDEGHQPWRLDPLSVAEADGVGLHGFLTPCERTGDGATIPCDNFTLISQAASAGVAEVEVTHDSKVYLIELVKPIPGSGKIWMIKEVKERARG</sequence>
<comment type="caution">
    <text evidence="1">The sequence shown here is derived from an EMBL/GenBank/DDBJ whole genome shotgun (WGS) entry which is preliminary data.</text>
</comment>
<dbReference type="EMBL" id="PCWR01000033">
    <property type="protein sequence ID" value="PIR07380.1"/>
    <property type="molecule type" value="Genomic_DNA"/>
</dbReference>
<evidence type="ECO:0000313" key="1">
    <source>
        <dbReference type="EMBL" id="PIR07380.1"/>
    </source>
</evidence>
<name>A0A2H0NER2_9BACT</name>
<evidence type="ECO:0000313" key="2">
    <source>
        <dbReference type="Proteomes" id="UP000228867"/>
    </source>
</evidence>
<accession>A0A2H0NER2</accession>
<protein>
    <submittedName>
        <fullName evidence="1">Uncharacterized protein</fullName>
    </submittedName>
</protein>
<reference evidence="1 2" key="1">
    <citation type="submission" date="2017-09" db="EMBL/GenBank/DDBJ databases">
        <title>Depth-based differentiation of microbial function through sediment-hosted aquifers and enrichment of novel symbionts in the deep terrestrial subsurface.</title>
        <authorList>
            <person name="Probst A.J."/>
            <person name="Ladd B."/>
            <person name="Jarett J.K."/>
            <person name="Geller-Mcgrath D.E."/>
            <person name="Sieber C.M."/>
            <person name="Emerson J.B."/>
            <person name="Anantharaman K."/>
            <person name="Thomas B.C."/>
            <person name="Malmstrom R."/>
            <person name="Stieglmeier M."/>
            <person name="Klingl A."/>
            <person name="Woyke T."/>
            <person name="Ryan C.M."/>
            <person name="Banfield J.F."/>
        </authorList>
    </citation>
    <scope>NUCLEOTIDE SEQUENCE [LARGE SCALE GENOMIC DNA]</scope>
    <source>
        <strain evidence="1">CG11_big_fil_rev_8_21_14_0_20_38_23</strain>
    </source>
</reference>
<dbReference type="Proteomes" id="UP000228867">
    <property type="component" value="Unassembled WGS sequence"/>
</dbReference>
<dbReference type="AlphaFoldDB" id="A0A2H0NER2"/>